<keyword evidence="2" id="KW-1185">Reference proteome</keyword>
<accession>A0ABR2K7W7</accession>
<gene>
    <name evidence="1" type="ORF">M9Y10_042056</name>
</gene>
<evidence type="ECO:0000313" key="2">
    <source>
        <dbReference type="Proteomes" id="UP001470230"/>
    </source>
</evidence>
<protein>
    <recommendedName>
        <fullName evidence="3">BTB domain-containing protein</fullName>
    </recommendedName>
</protein>
<name>A0ABR2K7W7_9EUKA</name>
<evidence type="ECO:0008006" key="3">
    <source>
        <dbReference type="Google" id="ProtNLM"/>
    </source>
</evidence>
<sequence>MSSNTLSLSPQCFGNLPPNFLEQKITIILGQSEITIPLLFACFLSPKISRMHQDDPILDTITISEQEATSELFTEDVKEIIKNLFVNDTIEINHEISYKLRIISLLLENDQMYQKISEIFPIITENNPDENQCLDYLLTINRYNYNMNLIPEYDDCLTYISKNFYKIDRSKVLQLPRSLLWLYLVSIWSVSLTAHDELKCPWTNIILFYKNHKIKIFI</sequence>
<evidence type="ECO:0000313" key="1">
    <source>
        <dbReference type="EMBL" id="KAK8886592.1"/>
    </source>
</evidence>
<reference evidence="1 2" key="1">
    <citation type="submission" date="2024-04" db="EMBL/GenBank/DDBJ databases">
        <title>Tritrichomonas musculus Genome.</title>
        <authorList>
            <person name="Alves-Ferreira E."/>
            <person name="Grigg M."/>
            <person name="Lorenzi H."/>
            <person name="Galac M."/>
        </authorList>
    </citation>
    <scope>NUCLEOTIDE SEQUENCE [LARGE SCALE GENOMIC DNA]</scope>
    <source>
        <strain evidence="1 2">EAF2021</strain>
    </source>
</reference>
<comment type="caution">
    <text evidence="1">The sequence shown here is derived from an EMBL/GenBank/DDBJ whole genome shotgun (WGS) entry which is preliminary data.</text>
</comment>
<proteinExistence type="predicted"/>
<organism evidence="1 2">
    <name type="scientific">Tritrichomonas musculus</name>
    <dbReference type="NCBI Taxonomy" id="1915356"/>
    <lineage>
        <taxon>Eukaryota</taxon>
        <taxon>Metamonada</taxon>
        <taxon>Parabasalia</taxon>
        <taxon>Tritrichomonadida</taxon>
        <taxon>Tritrichomonadidae</taxon>
        <taxon>Tritrichomonas</taxon>
    </lineage>
</organism>
<dbReference type="Proteomes" id="UP001470230">
    <property type="component" value="Unassembled WGS sequence"/>
</dbReference>
<dbReference type="EMBL" id="JAPFFF010000007">
    <property type="protein sequence ID" value="KAK8886592.1"/>
    <property type="molecule type" value="Genomic_DNA"/>
</dbReference>